<evidence type="ECO:0000256" key="1">
    <source>
        <dbReference type="ARBA" id="ARBA00022801"/>
    </source>
</evidence>
<keyword evidence="2" id="KW-0732">Signal</keyword>
<dbReference type="PANTHER" id="PTHR33886">
    <property type="entry name" value="UNSATURATED RHAMNOGALACTURONAN HYDROLASE (EUROFUNG)"/>
    <property type="match status" value="1"/>
</dbReference>
<evidence type="ECO:0008006" key="5">
    <source>
        <dbReference type="Google" id="ProtNLM"/>
    </source>
</evidence>
<dbReference type="InterPro" id="IPR010905">
    <property type="entry name" value="Glyco_hydro_88"/>
</dbReference>
<dbReference type="Proteomes" id="UP000029736">
    <property type="component" value="Unassembled WGS sequence"/>
</dbReference>
<evidence type="ECO:0000256" key="2">
    <source>
        <dbReference type="SAM" id="SignalP"/>
    </source>
</evidence>
<dbReference type="GO" id="GO:0016787">
    <property type="term" value="F:hydrolase activity"/>
    <property type="evidence" value="ECO:0007669"/>
    <property type="project" value="UniProtKB-KW"/>
</dbReference>
<gene>
    <name evidence="3" type="ORF">IX84_22910</name>
</gene>
<dbReference type="RefSeq" id="WP_052516291.1">
    <property type="nucleotide sequence ID" value="NZ_JBKAGJ010000013.1"/>
</dbReference>
<dbReference type="STRING" id="1524460.IX84_22910"/>
<feature type="chain" id="PRO_5001939777" description="Glycosyl hydrolase family 88" evidence="2">
    <location>
        <begin position="30"/>
        <end position="613"/>
    </location>
</feature>
<dbReference type="EMBL" id="JPOS01000081">
    <property type="protein sequence ID" value="KGE86266.1"/>
    <property type="molecule type" value="Genomic_DNA"/>
</dbReference>
<keyword evidence="4" id="KW-1185">Reference proteome</keyword>
<dbReference type="OrthoDB" id="9807186at2"/>
<dbReference type="Pfam" id="PF07470">
    <property type="entry name" value="Glyco_hydro_88"/>
    <property type="match status" value="1"/>
</dbReference>
<comment type="caution">
    <text evidence="3">The sequence shown here is derived from an EMBL/GenBank/DDBJ whole genome shotgun (WGS) entry which is preliminary data.</text>
</comment>
<feature type="signal peptide" evidence="2">
    <location>
        <begin position="1"/>
        <end position="29"/>
    </location>
</feature>
<keyword evidence="1" id="KW-0378">Hydrolase</keyword>
<dbReference type="InterPro" id="IPR012341">
    <property type="entry name" value="6hp_glycosidase-like_sf"/>
</dbReference>
<proteinExistence type="predicted"/>
<accession>A0A098S2F0</accession>
<name>A0A098S2F0_9BACT</name>
<dbReference type="InterPro" id="IPR052043">
    <property type="entry name" value="PolySaccharide_Degr_Enz"/>
</dbReference>
<protein>
    <recommendedName>
        <fullName evidence="5">Glycosyl hydrolase family 88</fullName>
    </recommendedName>
</protein>
<dbReference type="GO" id="GO:0005975">
    <property type="term" value="P:carbohydrate metabolic process"/>
    <property type="evidence" value="ECO:0007669"/>
    <property type="project" value="InterPro"/>
</dbReference>
<dbReference type="InterPro" id="IPR008928">
    <property type="entry name" value="6-hairpin_glycosidase_sf"/>
</dbReference>
<sequence length="613" mass="71069">MNKFHTRRIVRKQVFLMGCLLFSTLFAFAQDFERQPVDAVKAVADKTLREVPFAFRAILQKPGTYFRGMNTLNLERTFPMGKPGVAYALSVINSERTSTLPMEVSHSDGLKIWLNGKVVYEKQKTGPAVVREEERDIFLENTIQLPIQKGRNELLIKSETAGTDWKVFLRPRFPKVPEGQKQDNEWMKLSIGYLPHITEEVAELSNWLVIGPFPNPDRAGLSTTYPPEEGFVLGRLYEFGGQEIAWQLPKVEILADVIDADPLWGTLYDWNYHTAGYAWAIRNLGEFTGEQKYVDYLTTYCNFMFDIKPYIGYEKYTLHRPYSRHTHLWNTPLLDFTSAPALPFIYRLRKDNNFDRQEEYEALVEATQDYLMKEQIRLPDGTFTRETPFKYTTWVDDMFMGIPFLLQSALLAKEPGERQLYFDDAANQVIGFHKRVYDPEMDLYMHAQYSERPEVKLPYWSRANGWGIWATTEVLLYLPKDHLKYKDILKIYRDHVDGLVKMQDPVSGFYHNVLNRPDSFEETSGTAIFTMAIARGINQGWIKDKEYRPYVLKGWKALDSVIGEDGTVSQICMGTMCTEDVQYYYKRPVVKDDSHGLLGLIFAGIEVQKLLNN</sequence>
<evidence type="ECO:0000313" key="4">
    <source>
        <dbReference type="Proteomes" id="UP000029736"/>
    </source>
</evidence>
<reference evidence="3 4" key="1">
    <citation type="journal article" date="2014" name="Int. J. Syst. Evol. Microbiol.">
        <title>Phaeodactylibacter xiamenensis gen. nov., sp. nov., a member of the family Saprospiraceae isolated from the marine alga Phaeodactylum tricornutum.</title>
        <authorList>
            <person name="Chen Z.Jr."/>
            <person name="Lei X."/>
            <person name="Lai Q."/>
            <person name="Li Y."/>
            <person name="Zhang B."/>
            <person name="Zhang J."/>
            <person name="Zhang H."/>
            <person name="Yang L."/>
            <person name="Zheng W."/>
            <person name="Tian Y."/>
            <person name="Yu Z."/>
            <person name="Xu H.Jr."/>
            <person name="Zheng T."/>
        </authorList>
    </citation>
    <scope>NUCLEOTIDE SEQUENCE [LARGE SCALE GENOMIC DNA]</scope>
    <source>
        <strain evidence="3 4">KD52</strain>
    </source>
</reference>
<dbReference type="SUPFAM" id="SSF48208">
    <property type="entry name" value="Six-hairpin glycosidases"/>
    <property type="match status" value="1"/>
</dbReference>
<organism evidence="3 4">
    <name type="scientific">Phaeodactylibacter xiamenensis</name>
    <dbReference type="NCBI Taxonomy" id="1524460"/>
    <lineage>
        <taxon>Bacteria</taxon>
        <taxon>Pseudomonadati</taxon>
        <taxon>Bacteroidota</taxon>
        <taxon>Saprospiria</taxon>
        <taxon>Saprospirales</taxon>
        <taxon>Haliscomenobacteraceae</taxon>
        <taxon>Phaeodactylibacter</taxon>
    </lineage>
</organism>
<dbReference type="Gene3D" id="1.50.10.10">
    <property type="match status" value="1"/>
</dbReference>
<evidence type="ECO:0000313" key="3">
    <source>
        <dbReference type="EMBL" id="KGE86266.1"/>
    </source>
</evidence>
<dbReference type="PANTHER" id="PTHR33886:SF8">
    <property type="entry name" value="UNSATURATED RHAMNOGALACTURONAN HYDROLASE (EUROFUNG)"/>
    <property type="match status" value="1"/>
</dbReference>
<dbReference type="AlphaFoldDB" id="A0A098S2F0"/>